<dbReference type="RefSeq" id="WP_183662321.1">
    <property type="nucleotide sequence ID" value="NZ_JACHXN010000008.1"/>
</dbReference>
<keyword evidence="2" id="KW-1185">Reference proteome</keyword>
<protein>
    <submittedName>
        <fullName evidence="1">Uncharacterized protein</fullName>
    </submittedName>
</protein>
<dbReference type="AlphaFoldDB" id="A0A839U7C2"/>
<name>A0A839U7C2_9HYPH</name>
<comment type="caution">
    <text evidence="1">The sequence shown here is derived from an EMBL/GenBank/DDBJ whole genome shotgun (WGS) entry which is preliminary data.</text>
</comment>
<organism evidence="1 2">
    <name type="scientific">Phyllobacterium trifolii</name>
    <dbReference type="NCBI Taxonomy" id="300193"/>
    <lineage>
        <taxon>Bacteria</taxon>
        <taxon>Pseudomonadati</taxon>
        <taxon>Pseudomonadota</taxon>
        <taxon>Alphaproteobacteria</taxon>
        <taxon>Hyphomicrobiales</taxon>
        <taxon>Phyllobacteriaceae</taxon>
        <taxon>Phyllobacterium</taxon>
    </lineage>
</organism>
<evidence type="ECO:0000313" key="1">
    <source>
        <dbReference type="EMBL" id="MBB3146407.1"/>
    </source>
</evidence>
<dbReference type="Proteomes" id="UP000554520">
    <property type="component" value="Unassembled WGS sequence"/>
</dbReference>
<accession>A0A839U7C2</accession>
<gene>
    <name evidence="1" type="ORF">FHS21_002822</name>
</gene>
<proteinExistence type="predicted"/>
<sequence length="66" mass="7033">MSVKTWITITIAEAAIDLVKLGKTGKKSAYLWPVTTASALAQRSVHGLANRSRYGMGELGMQPGSI</sequence>
<reference evidence="1 2" key="1">
    <citation type="submission" date="2020-08" db="EMBL/GenBank/DDBJ databases">
        <title>Genomic Encyclopedia of Type Strains, Phase III (KMG-III): the genomes of soil and plant-associated and newly described type strains.</title>
        <authorList>
            <person name="Whitman W."/>
        </authorList>
    </citation>
    <scope>NUCLEOTIDE SEQUENCE [LARGE SCALE GENOMIC DNA]</scope>
    <source>
        <strain evidence="1 2">CECT 7015</strain>
    </source>
</reference>
<evidence type="ECO:0000313" key="2">
    <source>
        <dbReference type="Proteomes" id="UP000554520"/>
    </source>
</evidence>
<dbReference type="EMBL" id="JACHXN010000008">
    <property type="protein sequence ID" value="MBB3146407.1"/>
    <property type="molecule type" value="Genomic_DNA"/>
</dbReference>